<gene>
    <name evidence="1" type="ORF">E2C01_094482</name>
</gene>
<dbReference type="EMBL" id="VSRR010116916">
    <property type="protein sequence ID" value="MPC99087.1"/>
    <property type="molecule type" value="Genomic_DNA"/>
</dbReference>
<keyword evidence="2" id="KW-1185">Reference proteome</keyword>
<comment type="caution">
    <text evidence="1">The sequence shown here is derived from an EMBL/GenBank/DDBJ whole genome shotgun (WGS) entry which is preliminary data.</text>
</comment>
<dbReference type="AlphaFoldDB" id="A0A5B7K0U0"/>
<evidence type="ECO:0000313" key="1">
    <source>
        <dbReference type="EMBL" id="MPC99087.1"/>
    </source>
</evidence>
<sequence>MLTTLVLAKSYAGNLMSLLAVRHVPQPFQSLRDVLDASHVIMIWHKGSSPAQYMKASQSRNSTAHDATSGIFYEVQKTEKEGRLQFLPIIAYPSALNDVKQGRKVIVDFDLVTTSYNSKHFSAAGNSCICTFAMVLYFLRSQGSSGKKDEC</sequence>
<dbReference type="OrthoDB" id="6372160at2759"/>
<accession>A0A5B7K0U0</accession>
<reference evidence="1 2" key="1">
    <citation type="submission" date="2019-05" db="EMBL/GenBank/DDBJ databases">
        <title>Another draft genome of Portunus trituberculatus and its Hox gene families provides insights of decapod evolution.</title>
        <authorList>
            <person name="Jeong J.-H."/>
            <person name="Song I."/>
            <person name="Kim S."/>
            <person name="Choi T."/>
            <person name="Kim D."/>
            <person name="Ryu S."/>
            <person name="Kim W."/>
        </authorList>
    </citation>
    <scope>NUCLEOTIDE SEQUENCE [LARGE SCALE GENOMIC DNA]</scope>
    <source>
        <tissue evidence="1">Muscle</tissue>
    </source>
</reference>
<protein>
    <submittedName>
        <fullName evidence="1">Uncharacterized protein</fullName>
    </submittedName>
</protein>
<name>A0A5B7K0U0_PORTR</name>
<proteinExistence type="predicted"/>
<dbReference type="Proteomes" id="UP000324222">
    <property type="component" value="Unassembled WGS sequence"/>
</dbReference>
<evidence type="ECO:0000313" key="2">
    <source>
        <dbReference type="Proteomes" id="UP000324222"/>
    </source>
</evidence>
<organism evidence="1 2">
    <name type="scientific">Portunus trituberculatus</name>
    <name type="common">Swimming crab</name>
    <name type="synonym">Neptunus trituberculatus</name>
    <dbReference type="NCBI Taxonomy" id="210409"/>
    <lineage>
        <taxon>Eukaryota</taxon>
        <taxon>Metazoa</taxon>
        <taxon>Ecdysozoa</taxon>
        <taxon>Arthropoda</taxon>
        <taxon>Crustacea</taxon>
        <taxon>Multicrustacea</taxon>
        <taxon>Malacostraca</taxon>
        <taxon>Eumalacostraca</taxon>
        <taxon>Eucarida</taxon>
        <taxon>Decapoda</taxon>
        <taxon>Pleocyemata</taxon>
        <taxon>Brachyura</taxon>
        <taxon>Eubrachyura</taxon>
        <taxon>Portunoidea</taxon>
        <taxon>Portunidae</taxon>
        <taxon>Portuninae</taxon>
        <taxon>Portunus</taxon>
    </lineage>
</organism>